<dbReference type="WBParaSite" id="Hba_10771">
    <property type="protein sequence ID" value="Hba_10771"/>
    <property type="gene ID" value="Hba_10771"/>
</dbReference>
<evidence type="ECO:0000313" key="7">
    <source>
        <dbReference type="Proteomes" id="UP000095283"/>
    </source>
</evidence>
<comment type="subcellular location">
    <subcellularLocation>
        <location evidence="1">Nucleus</location>
    </subcellularLocation>
</comment>
<dbReference type="PANTHER" id="PTHR13340">
    <property type="entry name" value="GATA ZINC FINGER DOMAIN-CONTAINING"/>
    <property type="match status" value="1"/>
</dbReference>
<proteinExistence type="predicted"/>
<name>A0A1I7WZQ3_HETBA</name>
<dbReference type="GO" id="GO:0005634">
    <property type="term" value="C:nucleus"/>
    <property type="evidence" value="ECO:0007669"/>
    <property type="project" value="UniProtKB-SubCell"/>
</dbReference>
<dbReference type="AlphaFoldDB" id="A0A1I7WZQ3"/>
<keyword evidence="7" id="KW-1185">Reference proteome</keyword>
<keyword evidence="3" id="KW-0863">Zinc-finger</keyword>
<evidence type="ECO:0000256" key="6">
    <source>
        <dbReference type="SAM" id="MobiDB-lite"/>
    </source>
</evidence>
<dbReference type="Proteomes" id="UP000095283">
    <property type="component" value="Unplaced"/>
</dbReference>
<dbReference type="InterPro" id="IPR039050">
    <property type="entry name" value="GATAD1"/>
</dbReference>
<protein>
    <submittedName>
        <fullName evidence="8">BAH domain-containing protein</fullName>
    </submittedName>
</protein>
<sequence>MRKGARVGGGKVKVNENGEVYIERRGRKPGSGKVKNQVRITPSTSCCPQPSSVGIARRRSSARNSIRKGDSKFPNVHLASLMRKYGSRRSLLFKAVRPLRSPTTRATLITRDAIWHANTLFQVGDIVAITDEDNGLPYFAQIRGLITDPLVRHHAALTWY</sequence>
<organism evidence="7 8">
    <name type="scientific">Heterorhabditis bacteriophora</name>
    <name type="common">Entomopathogenic nematode worm</name>
    <dbReference type="NCBI Taxonomy" id="37862"/>
    <lineage>
        <taxon>Eukaryota</taxon>
        <taxon>Metazoa</taxon>
        <taxon>Ecdysozoa</taxon>
        <taxon>Nematoda</taxon>
        <taxon>Chromadorea</taxon>
        <taxon>Rhabditida</taxon>
        <taxon>Rhabditina</taxon>
        <taxon>Rhabditomorpha</taxon>
        <taxon>Strongyloidea</taxon>
        <taxon>Heterorhabditidae</taxon>
        <taxon>Heterorhabditis</taxon>
    </lineage>
</organism>
<keyword evidence="5" id="KW-0539">Nucleus</keyword>
<keyword evidence="4" id="KW-0862">Zinc</keyword>
<evidence type="ECO:0000313" key="8">
    <source>
        <dbReference type="WBParaSite" id="Hba_10771"/>
    </source>
</evidence>
<reference evidence="8" key="1">
    <citation type="submission" date="2016-11" db="UniProtKB">
        <authorList>
            <consortium name="WormBaseParasite"/>
        </authorList>
    </citation>
    <scope>IDENTIFICATION</scope>
</reference>
<dbReference type="PANTHER" id="PTHR13340:SF2">
    <property type="entry name" value="GATA ZINC FINGER DOMAIN-CONTAINING PROTEIN 1"/>
    <property type="match status" value="1"/>
</dbReference>
<evidence type="ECO:0000256" key="2">
    <source>
        <dbReference type="ARBA" id="ARBA00022723"/>
    </source>
</evidence>
<evidence type="ECO:0000256" key="1">
    <source>
        <dbReference type="ARBA" id="ARBA00004123"/>
    </source>
</evidence>
<accession>A0A1I7WZQ3</accession>
<dbReference type="GO" id="GO:0006325">
    <property type="term" value="P:chromatin organization"/>
    <property type="evidence" value="ECO:0007669"/>
    <property type="project" value="TreeGrafter"/>
</dbReference>
<evidence type="ECO:0000256" key="3">
    <source>
        <dbReference type="ARBA" id="ARBA00022771"/>
    </source>
</evidence>
<evidence type="ECO:0000256" key="4">
    <source>
        <dbReference type="ARBA" id="ARBA00022833"/>
    </source>
</evidence>
<keyword evidence="2" id="KW-0479">Metal-binding</keyword>
<evidence type="ECO:0000256" key="5">
    <source>
        <dbReference type="ARBA" id="ARBA00023242"/>
    </source>
</evidence>
<dbReference type="GO" id="GO:0008270">
    <property type="term" value="F:zinc ion binding"/>
    <property type="evidence" value="ECO:0007669"/>
    <property type="project" value="UniProtKB-KW"/>
</dbReference>
<feature type="compositionally biased region" description="Low complexity" evidence="6">
    <location>
        <begin position="43"/>
        <end position="52"/>
    </location>
</feature>
<feature type="region of interest" description="Disordered" evidence="6">
    <location>
        <begin position="43"/>
        <end position="69"/>
    </location>
</feature>